<protein>
    <recommendedName>
        <fullName evidence="2">Syntaxin N-terminal domain-containing protein</fullName>
    </recommendedName>
</protein>
<dbReference type="Proteomes" id="UP001085076">
    <property type="component" value="Miscellaneous, Linkage group lg01"/>
</dbReference>
<evidence type="ECO:0000313" key="3">
    <source>
        <dbReference type="EMBL" id="KAJ0987378.1"/>
    </source>
</evidence>
<dbReference type="Pfam" id="PF00804">
    <property type="entry name" value="Syntaxin"/>
    <property type="match status" value="1"/>
</dbReference>
<evidence type="ECO:0000259" key="2">
    <source>
        <dbReference type="Pfam" id="PF00804"/>
    </source>
</evidence>
<dbReference type="EMBL" id="JAGGNH010000001">
    <property type="protein sequence ID" value="KAJ0987378.1"/>
    <property type="molecule type" value="Genomic_DNA"/>
</dbReference>
<dbReference type="AlphaFoldDB" id="A0A9D5HSL6"/>
<evidence type="ECO:0000256" key="1">
    <source>
        <dbReference type="SAM" id="MobiDB-lite"/>
    </source>
</evidence>
<feature type="domain" description="Syntaxin N-terminal" evidence="2">
    <location>
        <begin position="13"/>
        <end position="57"/>
    </location>
</feature>
<gene>
    <name evidence="3" type="ORF">J5N97_005734</name>
</gene>
<reference evidence="3" key="1">
    <citation type="submission" date="2021-03" db="EMBL/GenBank/DDBJ databases">
        <authorList>
            <person name="Li Z."/>
            <person name="Yang C."/>
        </authorList>
    </citation>
    <scope>NUCLEOTIDE SEQUENCE</scope>
    <source>
        <strain evidence="3">Dzin_1.0</strain>
        <tissue evidence="3">Leaf</tissue>
    </source>
</reference>
<accession>A0A9D5HSL6</accession>
<dbReference type="OrthoDB" id="10609909at2759"/>
<comment type="caution">
    <text evidence="3">The sequence shown here is derived from an EMBL/GenBank/DDBJ whole genome shotgun (WGS) entry which is preliminary data.</text>
</comment>
<dbReference type="GO" id="GO:0016020">
    <property type="term" value="C:membrane"/>
    <property type="evidence" value="ECO:0007669"/>
    <property type="project" value="InterPro"/>
</dbReference>
<sequence length="297" mass="34274">MEGTHIPVNKSDYGMEEFFKQDKEVEKLIEKLSNQLQKLQEANEESKSVTKASAMKGAGRVTSFSPTASVEDLFQKYMNGHDPGHDFSDAERERILRTLNNIKMRNSHYNPDNDEILGLQQELRAKREELSSLKDQLSKYQPKENEVIRSAHGHLARERLLAQTLERVQQRLSFLYQNDNSLEDSSQQPVVHNYHMALPDQMCNQELLENWKQSQLMLMPTQGESSSNYQKQSVPQIYGWPGSSSNNQGHSHEITELLNNPSNHQMYEQFMNRETTTMPMSMNNMNDIGSIPIDVQR</sequence>
<name>A0A9D5HSL6_9LILI</name>
<keyword evidence="4" id="KW-1185">Reference proteome</keyword>
<organism evidence="3 4">
    <name type="scientific">Dioscorea zingiberensis</name>
    <dbReference type="NCBI Taxonomy" id="325984"/>
    <lineage>
        <taxon>Eukaryota</taxon>
        <taxon>Viridiplantae</taxon>
        <taxon>Streptophyta</taxon>
        <taxon>Embryophyta</taxon>
        <taxon>Tracheophyta</taxon>
        <taxon>Spermatophyta</taxon>
        <taxon>Magnoliopsida</taxon>
        <taxon>Liliopsida</taxon>
        <taxon>Dioscoreales</taxon>
        <taxon>Dioscoreaceae</taxon>
        <taxon>Dioscorea</taxon>
    </lineage>
</organism>
<proteinExistence type="predicted"/>
<reference evidence="3" key="2">
    <citation type="journal article" date="2022" name="Hortic Res">
        <title>The genome of Dioscorea zingiberensis sheds light on the biosynthesis, origin and evolution of the medicinally important diosgenin saponins.</title>
        <authorList>
            <person name="Li Y."/>
            <person name="Tan C."/>
            <person name="Li Z."/>
            <person name="Guo J."/>
            <person name="Li S."/>
            <person name="Chen X."/>
            <person name="Wang C."/>
            <person name="Dai X."/>
            <person name="Yang H."/>
            <person name="Song W."/>
            <person name="Hou L."/>
            <person name="Xu J."/>
            <person name="Tong Z."/>
            <person name="Xu A."/>
            <person name="Yuan X."/>
            <person name="Wang W."/>
            <person name="Yang Q."/>
            <person name="Chen L."/>
            <person name="Sun Z."/>
            <person name="Wang K."/>
            <person name="Pan B."/>
            <person name="Chen J."/>
            <person name="Bao Y."/>
            <person name="Liu F."/>
            <person name="Qi X."/>
            <person name="Gang D.R."/>
            <person name="Wen J."/>
            <person name="Li J."/>
        </authorList>
    </citation>
    <scope>NUCLEOTIDE SEQUENCE</scope>
    <source>
        <strain evidence="3">Dzin_1.0</strain>
    </source>
</reference>
<feature type="region of interest" description="Disordered" evidence="1">
    <location>
        <begin position="40"/>
        <end position="61"/>
    </location>
</feature>
<dbReference type="InterPro" id="IPR006011">
    <property type="entry name" value="Syntaxin_N"/>
</dbReference>
<evidence type="ECO:0000313" key="4">
    <source>
        <dbReference type="Proteomes" id="UP001085076"/>
    </source>
</evidence>